<feature type="domain" description="DUF4988" evidence="2">
    <location>
        <begin position="49"/>
        <end position="236"/>
    </location>
</feature>
<protein>
    <submittedName>
        <fullName evidence="3">DUF1566 domain-containing protein</fullName>
    </submittedName>
</protein>
<dbReference type="InterPro" id="IPR011460">
    <property type="entry name" value="Lcl_C"/>
</dbReference>
<dbReference type="InterPro" id="IPR032149">
    <property type="entry name" value="DUF4988"/>
</dbReference>
<name>A0A413B3L9_BACSE</name>
<comment type="caution">
    <text evidence="3">The sequence shown here is derived from an EMBL/GenBank/DDBJ whole genome shotgun (WGS) entry which is preliminary data.</text>
</comment>
<evidence type="ECO:0000259" key="2">
    <source>
        <dbReference type="Pfam" id="PF16378"/>
    </source>
</evidence>
<dbReference type="Proteomes" id="UP000285150">
    <property type="component" value="Unassembled WGS sequence"/>
</dbReference>
<reference evidence="3 4" key="1">
    <citation type="submission" date="2018-08" db="EMBL/GenBank/DDBJ databases">
        <title>A genome reference for cultivated species of the human gut microbiota.</title>
        <authorList>
            <person name="Zou Y."/>
            <person name="Xue W."/>
            <person name="Luo G."/>
        </authorList>
    </citation>
    <scope>NUCLEOTIDE SEQUENCE [LARGE SCALE GENOMIC DNA]</scope>
    <source>
        <strain evidence="3 4">AF12-7</strain>
    </source>
</reference>
<dbReference type="AlphaFoldDB" id="A0A413B3L9"/>
<feature type="domain" description="Lcl C-terminal" evidence="1">
    <location>
        <begin position="445"/>
        <end position="613"/>
    </location>
</feature>
<dbReference type="Pfam" id="PF07603">
    <property type="entry name" value="Lcl_C"/>
    <property type="match status" value="1"/>
</dbReference>
<dbReference type="EMBL" id="QSAF01000021">
    <property type="protein sequence ID" value="RGW32331.1"/>
    <property type="molecule type" value="Genomic_DNA"/>
</dbReference>
<gene>
    <name evidence="3" type="ORF">DWV77_14300</name>
</gene>
<organism evidence="3 4">
    <name type="scientific">Bacteroides stercoris</name>
    <dbReference type="NCBI Taxonomy" id="46506"/>
    <lineage>
        <taxon>Bacteria</taxon>
        <taxon>Pseudomonadati</taxon>
        <taxon>Bacteroidota</taxon>
        <taxon>Bacteroidia</taxon>
        <taxon>Bacteroidales</taxon>
        <taxon>Bacteroidaceae</taxon>
        <taxon>Bacteroides</taxon>
    </lineage>
</organism>
<evidence type="ECO:0000259" key="1">
    <source>
        <dbReference type="Pfam" id="PF07603"/>
    </source>
</evidence>
<evidence type="ECO:0000313" key="4">
    <source>
        <dbReference type="Proteomes" id="UP000285150"/>
    </source>
</evidence>
<evidence type="ECO:0000313" key="3">
    <source>
        <dbReference type="EMBL" id="RGW32331.1"/>
    </source>
</evidence>
<accession>A0A413B3L9</accession>
<sequence>MTETVHLIKTHIKLKLILMKKILFLLLAATFALCNCTKQDLDEIRAKQAELDTRLSALEEWQRAINGQIASLQNLFSALEDNDYVTSVSELADGTGYVINFMKGGAITIKNGVKGDKGETGATGIPGNAPDIGVKEDNGIYYWTLDGDYIKDGNGSPLRVTGEQGKQGDAGVKGDDAIAPQVRINADNNEWEISTDNATNWMPTGVKAVGKDGTNGVNGTSCSIKVDDSSDPVIVIITNTDADGKETDTEISFPLYRTFYIGDDAKAVRNAALVVTHKVTEIPLVLPDAFSKNDYTAIMAQIISKDANTDIQTRAATGSWQVAVTKPTFNADGSYKGDAKVTVTMPVGIGEDGSALLEVTLVGQDGGKTVSTRALTVPKSGDYYYSDGSVSGQIISGNPDRIPVGIVFYVGDIVAKDSHLKEILGGGNADNYKSDDIHGLVVALKDAGNRTYWQRNYTPTGMSVADANDICGYGNTLQMKEWNEKDSHSGNLIEAYGLVAEYATANPAPAGSSGWYFPSVRELSTLCSGWQSAWTDSGTYGGTDSPGSNIDTVNEKLSALSVSGIDAEKVAGAVYWSSSSYRYNEKIAFMVYMLSGNVNMDRKDLTSNRVRAVLAF</sequence>
<proteinExistence type="predicted"/>
<dbReference type="Pfam" id="PF16378">
    <property type="entry name" value="DUF4988"/>
    <property type="match status" value="1"/>
</dbReference>